<dbReference type="EMBL" id="LDAU01000105">
    <property type="protein sequence ID" value="KRX05660.1"/>
    <property type="molecule type" value="Genomic_DNA"/>
</dbReference>
<sequence>MNAGSDYSDMQKLQEKIYAKEIRDLRLSKGLINDQNMQEVDERKRKELKVAGQMSLADLKEKIKLEDQEFKRLEKLSEKNRQGEQEEEINKLREERAKIRLEKKEDEQKLEELIRKLEIKKEKELKQKIEKDQIRRALVDIEKAKLQTIGQEKKRELDQIVAEREAIRQKEEEVMKEIEDLEQNQQQLDQMRQEEVQKMQKAIDSMGNQTKENKNVNMAMVQERAEKVTALQMRREQLEMEKERLNKNLGHLKNGEFHLMKKDGFNFAAISAKNLIGDMKDLENYNIPGVREKLQRNKERIEELKRKQNNKSYLPYEGIELLNKQGNRELSDNVAAYYDDLQKKSQITPEGMEFFRNNLDNMARNKDINNSRLSNASNINKSNYNQNKLTDLKDLKNDYIKNGGQDPQFVKEMNNLQDFYQREIPQNNQNAQKLDLNNGPPSLEKQNNIQITPNFQNQTSPYTQPQVQYQQPQQGQTLNIHIPPVLNSNNIPQYSQQQQQQIQYQQQMQPNIQQTIDIGNQQNMYGQGFTLGQMMGGKQSENPFGIFAAEKEAFLQNAQINPNLQDEEKVLFNLAAQEVDQLRVLSRLPVGSELYRLKMEQFKELSQTRVEIEKIVQEQRLQRVKRDFDRSKRDDDRRSENERWIDDQRKFLISQSLRGDNNDENNYNNNNNNYNYNPNYQSANNSRSFNVNNNDQCYKNQNYHENNGLVIHWDYILGLPQRQDYCQLVFGVYNNQDTLFSPKLVDAQDCEPQNAWIYIRIAQPDDRDFGDNKRVYPESTQHEYQIPRLLQDGQLNLNELNNQSYQPSLNENNQRQRRPGSNRSNYSRGIEVTVQNINNYISRSYLKVMIAIMENKQPILDDNSMACLFNTSLHNPQSTIVKPITDVKEFNQQNPQLFDISNKQEGLKINYYEKYKFYTDLKKKYKKNQQNLYLGIQVVENQNKQLNSSVLQQSKISYDMLDFDVIGWNFIPLNKYDGTIISGQLKDVTLYKPKIRSPPVDPTRLQKSDITINLNLDLFQYSQQQLNNAQQIRLQNISQNNSNSNFN</sequence>
<evidence type="ECO:0000256" key="2">
    <source>
        <dbReference type="SAM" id="MobiDB-lite"/>
    </source>
</evidence>
<keyword evidence="4" id="KW-1185">Reference proteome</keyword>
<evidence type="ECO:0000256" key="1">
    <source>
        <dbReference type="SAM" id="Coils"/>
    </source>
</evidence>
<dbReference type="OMA" id="WIYIRIA"/>
<keyword evidence="1" id="KW-0175">Coiled coil</keyword>
<dbReference type="InterPro" id="IPR038800">
    <property type="entry name" value="CCDC17"/>
</dbReference>
<dbReference type="Proteomes" id="UP000054937">
    <property type="component" value="Unassembled WGS sequence"/>
</dbReference>
<gene>
    <name evidence="3" type="ORF">PPERSA_09800</name>
</gene>
<feature type="coiled-coil region" evidence="1">
    <location>
        <begin position="153"/>
        <end position="255"/>
    </location>
</feature>
<dbReference type="InParanoid" id="A0A0V0QTK1"/>
<evidence type="ECO:0008006" key="5">
    <source>
        <dbReference type="Google" id="ProtNLM"/>
    </source>
</evidence>
<organism evidence="3 4">
    <name type="scientific">Pseudocohnilembus persalinus</name>
    <name type="common">Ciliate</name>
    <dbReference type="NCBI Taxonomy" id="266149"/>
    <lineage>
        <taxon>Eukaryota</taxon>
        <taxon>Sar</taxon>
        <taxon>Alveolata</taxon>
        <taxon>Ciliophora</taxon>
        <taxon>Intramacronucleata</taxon>
        <taxon>Oligohymenophorea</taxon>
        <taxon>Scuticociliatia</taxon>
        <taxon>Philasterida</taxon>
        <taxon>Pseudocohnilembidae</taxon>
        <taxon>Pseudocohnilembus</taxon>
    </lineage>
</organism>
<name>A0A0V0QTK1_PSEPJ</name>
<accession>A0A0V0QTK1</accession>
<comment type="caution">
    <text evidence="3">The sequence shown here is derived from an EMBL/GenBank/DDBJ whole genome shotgun (WGS) entry which is preliminary data.</text>
</comment>
<feature type="region of interest" description="Disordered" evidence="2">
    <location>
        <begin position="454"/>
        <end position="473"/>
    </location>
</feature>
<evidence type="ECO:0000313" key="3">
    <source>
        <dbReference type="EMBL" id="KRX05660.1"/>
    </source>
</evidence>
<dbReference type="OrthoDB" id="289416at2759"/>
<evidence type="ECO:0000313" key="4">
    <source>
        <dbReference type="Proteomes" id="UP000054937"/>
    </source>
</evidence>
<feature type="compositionally biased region" description="Low complexity" evidence="2">
    <location>
        <begin position="664"/>
        <end position="679"/>
    </location>
</feature>
<protein>
    <recommendedName>
        <fullName evidence="5">C2 domain</fullName>
    </recommendedName>
</protein>
<feature type="coiled-coil region" evidence="1">
    <location>
        <begin position="56"/>
        <end position="127"/>
    </location>
</feature>
<feature type="compositionally biased region" description="Polar residues" evidence="2">
    <location>
        <begin position="804"/>
        <end position="814"/>
    </location>
</feature>
<feature type="region of interest" description="Disordered" evidence="2">
    <location>
        <begin position="804"/>
        <end position="827"/>
    </location>
</feature>
<dbReference type="PANTHER" id="PTHR33820">
    <property type="entry name" value="COILED-COIL DOMAIN-CONTAINING PROTEIN 17"/>
    <property type="match status" value="1"/>
</dbReference>
<proteinExistence type="predicted"/>
<feature type="region of interest" description="Disordered" evidence="2">
    <location>
        <begin position="657"/>
        <end position="679"/>
    </location>
</feature>
<reference evidence="3 4" key="1">
    <citation type="journal article" date="2015" name="Sci. Rep.">
        <title>Genome of the facultative scuticociliatosis pathogen Pseudocohnilembus persalinus provides insight into its virulence through horizontal gene transfer.</title>
        <authorList>
            <person name="Xiong J."/>
            <person name="Wang G."/>
            <person name="Cheng J."/>
            <person name="Tian M."/>
            <person name="Pan X."/>
            <person name="Warren A."/>
            <person name="Jiang C."/>
            <person name="Yuan D."/>
            <person name="Miao W."/>
        </authorList>
    </citation>
    <scope>NUCLEOTIDE SEQUENCE [LARGE SCALE GENOMIC DNA]</scope>
    <source>
        <strain evidence="3">36N120E</strain>
    </source>
</reference>
<dbReference type="PANTHER" id="PTHR33820:SF2">
    <property type="entry name" value="COILED-COIL DOMAIN-CONTAINING PROTEIN 17"/>
    <property type="match status" value="1"/>
</dbReference>
<dbReference type="AlphaFoldDB" id="A0A0V0QTK1"/>
<feature type="compositionally biased region" description="Low complexity" evidence="2">
    <location>
        <begin position="458"/>
        <end position="473"/>
    </location>
</feature>